<evidence type="ECO:0000256" key="1">
    <source>
        <dbReference type="ARBA" id="ARBA00004651"/>
    </source>
</evidence>
<keyword evidence="8" id="KW-1185">Reference proteome</keyword>
<dbReference type="PANTHER" id="PTHR39087">
    <property type="entry name" value="UPF0104 MEMBRANE PROTEIN MJ1595"/>
    <property type="match status" value="1"/>
</dbReference>
<feature type="transmembrane region" description="Helical" evidence="6">
    <location>
        <begin position="130"/>
        <end position="155"/>
    </location>
</feature>
<name>A0ABS7BL09_9SPHN</name>
<reference evidence="7 8" key="1">
    <citation type="submission" date="2021-07" db="EMBL/GenBank/DDBJ databases">
        <title>Sphingomonas sp.</title>
        <authorList>
            <person name="Feng G."/>
            <person name="Li J."/>
            <person name="Pan M."/>
        </authorList>
    </citation>
    <scope>NUCLEOTIDE SEQUENCE [LARGE SCALE GENOMIC DNA]</scope>
    <source>
        <strain evidence="7 8">RRHST34</strain>
    </source>
</reference>
<evidence type="ECO:0000256" key="4">
    <source>
        <dbReference type="ARBA" id="ARBA00022989"/>
    </source>
</evidence>
<dbReference type="InterPro" id="IPR022791">
    <property type="entry name" value="L-PG_synthase/AglD"/>
</dbReference>
<comment type="caution">
    <text evidence="7">The sequence shown here is derived from an EMBL/GenBank/DDBJ whole genome shotgun (WGS) entry which is preliminary data.</text>
</comment>
<comment type="subcellular location">
    <subcellularLocation>
        <location evidence="1">Cell membrane</location>
        <topology evidence="1">Multi-pass membrane protein</topology>
    </subcellularLocation>
</comment>
<evidence type="ECO:0000313" key="8">
    <source>
        <dbReference type="Proteomes" id="UP000759103"/>
    </source>
</evidence>
<accession>A0ABS7BL09</accession>
<keyword evidence="2" id="KW-1003">Cell membrane</keyword>
<evidence type="ECO:0000256" key="2">
    <source>
        <dbReference type="ARBA" id="ARBA00022475"/>
    </source>
</evidence>
<sequence length="322" mass="34015">MIRPLIVAALTVAVLAVAGLALREILAGTDWDEVRAALHAMPTPALAAALALSAASYVVLTGYDVLSLRLLGRCVPYPIAAIASFTSYIFSHNLGFAVLTGGSARYRIYRRHGLSAAEVGQIMVTAGVTFWLGALLLLGAMLLIVPTVPAVAGWVPSPALQSLAAVLILALLGGYVLLLARRDGAPLRLFGWRLPLPGWRVALLQLALGVTDLLIASGALFVLLPAPGMELYQSVLVSYLVAIIASLVVHAPGGLGVFEAIMLVALPQVDRAALLAALLIFRLVYYLIPLAIGLLLFLSLEAAALRRPRAHRSCDRGRTDRA</sequence>
<feature type="transmembrane region" description="Helical" evidence="6">
    <location>
        <begin position="272"/>
        <end position="300"/>
    </location>
</feature>
<feature type="transmembrane region" description="Helical" evidence="6">
    <location>
        <begin position="45"/>
        <end position="63"/>
    </location>
</feature>
<keyword evidence="4 6" id="KW-1133">Transmembrane helix</keyword>
<protein>
    <submittedName>
        <fullName evidence="7">Flippase-like domain-containing protein</fullName>
    </submittedName>
</protein>
<proteinExistence type="predicted"/>
<dbReference type="Proteomes" id="UP000759103">
    <property type="component" value="Unassembled WGS sequence"/>
</dbReference>
<dbReference type="PANTHER" id="PTHR39087:SF2">
    <property type="entry name" value="UPF0104 MEMBRANE PROTEIN MJ1595"/>
    <property type="match status" value="1"/>
</dbReference>
<gene>
    <name evidence="7" type="ORF">KZ820_06035</name>
</gene>
<dbReference type="RefSeq" id="WP_219747670.1">
    <property type="nucleotide sequence ID" value="NZ_JAHXZN010000001.1"/>
</dbReference>
<feature type="transmembrane region" description="Helical" evidence="6">
    <location>
        <begin position="70"/>
        <end position="90"/>
    </location>
</feature>
<evidence type="ECO:0000256" key="6">
    <source>
        <dbReference type="SAM" id="Phobius"/>
    </source>
</evidence>
<keyword evidence="3 6" id="KW-0812">Transmembrane</keyword>
<dbReference type="Pfam" id="PF03706">
    <property type="entry name" value="LPG_synthase_TM"/>
    <property type="match status" value="1"/>
</dbReference>
<dbReference type="EMBL" id="JAHXZN010000001">
    <property type="protein sequence ID" value="MBW6530291.1"/>
    <property type="molecule type" value="Genomic_DNA"/>
</dbReference>
<feature type="transmembrane region" description="Helical" evidence="6">
    <location>
        <begin position="162"/>
        <end position="181"/>
    </location>
</feature>
<feature type="transmembrane region" description="Helical" evidence="6">
    <location>
        <begin position="201"/>
        <end position="224"/>
    </location>
</feature>
<evidence type="ECO:0000313" key="7">
    <source>
        <dbReference type="EMBL" id="MBW6530291.1"/>
    </source>
</evidence>
<feature type="transmembrane region" description="Helical" evidence="6">
    <location>
        <begin position="236"/>
        <end position="266"/>
    </location>
</feature>
<organism evidence="7 8">
    <name type="scientific">Sphingomonas citri</name>
    <dbReference type="NCBI Taxonomy" id="2862499"/>
    <lineage>
        <taxon>Bacteria</taxon>
        <taxon>Pseudomonadati</taxon>
        <taxon>Pseudomonadota</taxon>
        <taxon>Alphaproteobacteria</taxon>
        <taxon>Sphingomonadales</taxon>
        <taxon>Sphingomonadaceae</taxon>
        <taxon>Sphingomonas</taxon>
    </lineage>
</organism>
<keyword evidence="5 6" id="KW-0472">Membrane</keyword>
<evidence type="ECO:0000256" key="3">
    <source>
        <dbReference type="ARBA" id="ARBA00022692"/>
    </source>
</evidence>
<evidence type="ECO:0000256" key="5">
    <source>
        <dbReference type="ARBA" id="ARBA00023136"/>
    </source>
</evidence>